<protein>
    <submittedName>
        <fullName evidence="1">Uncharacterized protein</fullName>
    </submittedName>
</protein>
<dbReference type="EMBL" id="LVVM01003500">
    <property type="protein sequence ID" value="OJA14768.1"/>
    <property type="molecule type" value="Genomic_DNA"/>
</dbReference>
<name>A0A1J8QMY6_9AGAM</name>
<comment type="caution">
    <text evidence="1">The sequence shown here is derived from an EMBL/GenBank/DDBJ whole genome shotgun (WGS) entry which is preliminary data.</text>
</comment>
<gene>
    <name evidence="1" type="ORF">AZE42_13444</name>
</gene>
<dbReference type="STRING" id="180088.A0A1J8QMY6"/>
<sequence length="122" mass="12965">MLMDIAMAASNSSIDLHISIFVTCLCDPEAVPAVPNSIVTISRPSVHVLLTDFISVPSEMEVSIETRSDESQEWKHSGGGIAVCASGPESLTREVQNVVARVGLTKSIDVSGIALHTELFSL</sequence>
<proteinExistence type="predicted"/>
<organism evidence="1 2">
    <name type="scientific">Rhizopogon vesiculosus</name>
    <dbReference type="NCBI Taxonomy" id="180088"/>
    <lineage>
        <taxon>Eukaryota</taxon>
        <taxon>Fungi</taxon>
        <taxon>Dikarya</taxon>
        <taxon>Basidiomycota</taxon>
        <taxon>Agaricomycotina</taxon>
        <taxon>Agaricomycetes</taxon>
        <taxon>Agaricomycetidae</taxon>
        <taxon>Boletales</taxon>
        <taxon>Suillineae</taxon>
        <taxon>Rhizopogonaceae</taxon>
        <taxon>Rhizopogon</taxon>
    </lineage>
</organism>
<evidence type="ECO:0000313" key="2">
    <source>
        <dbReference type="Proteomes" id="UP000183567"/>
    </source>
</evidence>
<dbReference type="AlphaFoldDB" id="A0A1J8QMY6"/>
<reference evidence="1 2" key="1">
    <citation type="submission" date="2016-03" db="EMBL/GenBank/DDBJ databases">
        <title>Comparative genomics of the ectomycorrhizal sister species Rhizopogon vinicolor and Rhizopogon vesiculosus (Basidiomycota: Boletales) reveals a divergence of the mating type B locus.</title>
        <authorList>
            <person name="Mujic A.B."/>
            <person name="Kuo A."/>
            <person name="Tritt A."/>
            <person name="Lipzen A."/>
            <person name="Chen C."/>
            <person name="Johnson J."/>
            <person name="Sharma A."/>
            <person name="Barry K."/>
            <person name="Grigoriev I.V."/>
            <person name="Spatafora J.W."/>
        </authorList>
    </citation>
    <scope>NUCLEOTIDE SEQUENCE [LARGE SCALE GENOMIC DNA]</scope>
    <source>
        <strain evidence="1 2">AM-OR11-056</strain>
    </source>
</reference>
<keyword evidence="2" id="KW-1185">Reference proteome</keyword>
<dbReference type="Proteomes" id="UP000183567">
    <property type="component" value="Unassembled WGS sequence"/>
</dbReference>
<evidence type="ECO:0000313" key="1">
    <source>
        <dbReference type="EMBL" id="OJA14768.1"/>
    </source>
</evidence>
<accession>A0A1J8QMY6</accession>
<dbReference type="OrthoDB" id="2680582at2759"/>